<evidence type="ECO:0008006" key="3">
    <source>
        <dbReference type="Google" id="ProtNLM"/>
    </source>
</evidence>
<reference evidence="2" key="1">
    <citation type="journal article" date="2018" name="Nat. Microbiol.">
        <title>Leveraging single-cell genomics to expand the fungal tree of life.</title>
        <authorList>
            <person name="Ahrendt S.R."/>
            <person name="Quandt C.A."/>
            <person name="Ciobanu D."/>
            <person name="Clum A."/>
            <person name="Salamov A."/>
            <person name="Andreopoulos B."/>
            <person name="Cheng J.F."/>
            <person name="Woyke T."/>
            <person name="Pelin A."/>
            <person name="Henrissat B."/>
            <person name="Reynolds N.K."/>
            <person name="Benny G.L."/>
            <person name="Smith M.E."/>
            <person name="James T.Y."/>
            <person name="Grigoriev I.V."/>
        </authorList>
    </citation>
    <scope>NUCLEOTIDE SEQUENCE [LARGE SCALE GENOMIC DNA]</scope>
</reference>
<evidence type="ECO:0000313" key="2">
    <source>
        <dbReference type="Proteomes" id="UP000267251"/>
    </source>
</evidence>
<protein>
    <recommendedName>
        <fullName evidence="3">Proteasome assembly chaperone 3</fullName>
    </recommendedName>
</protein>
<keyword evidence="2" id="KW-1185">Reference proteome</keyword>
<dbReference type="Gene3D" id="3.30.230.90">
    <property type="match status" value="1"/>
</dbReference>
<dbReference type="InterPro" id="IPR018788">
    <property type="entry name" value="Proteasome_assmbl_chp_3"/>
</dbReference>
<dbReference type="Proteomes" id="UP000267251">
    <property type="component" value="Unassembled WGS sequence"/>
</dbReference>
<organism evidence="1 2">
    <name type="scientific">Piptocephalis cylindrospora</name>
    <dbReference type="NCBI Taxonomy" id="1907219"/>
    <lineage>
        <taxon>Eukaryota</taxon>
        <taxon>Fungi</taxon>
        <taxon>Fungi incertae sedis</taxon>
        <taxon>Zoopagomycota</taxon>
        <taxon>Zoopagomycotina</taxon>
        <taxon>Zoopagomycetes</taxon>
        <taxon>Zoopagales</taxon>
        <taxon>Piptocephalidaceae</taxon>
        <taxon>Piptocephalis</taxon>
    </lineage>
</organism>
<dbReference type="PANTHER" id="PTHR31051:SF1">
    <property type="entry name" value="PROTEASOME ASSEMBLY CHAPERONE 3"/>
    <property type="match status" value="1"/>
</dbReference>
<dbReference type="EMBL" id="KZ987855">
    <property type="protein sequence ID" value="RKP14296.1"/>
    <property type="molecule type" value="Genomic_DNA"/>
</dbReference>
<name>A0A4P9Y5K8_9FUNG</name>
<proteinExistence type="predicted"/>
<accession>A0A4P9Y5K8</accession>
<evidence type="ECO:0000313" key="1">
    <source>
        <dbReference type="EMBL" id="RKP14296.1"/>
    </source>
</evidence>
<dbReference type="GO" id="GO:0043248">
    <property type="term" value="P:proteasome assembly"/>
    <property type="evidence" value="ECO:0007669"/>
    <property type="project" value="InterPro"/>
</dbReference>
<dbReference type="InterPro" id="IPR053720">
    <property type="entry name" value="Psm_Assembly_Chaperone"/>
</dbReference>
<gene>
    <name evidence="1" type="ORF">BJ684DRAFT_19286</name>
</gene>
<dbReference type="PANTHER" id="PTHR31051">
    <property type="entry name" value="PROTEASOME ASSEMBLY CHAPERONE 3"/>
    <property type="match status" value="1"/>
</dbReference>
<sequence>MTDMTSTDVDSPLTVRQYALQSTVDGVVTEFLAMAFSTHILLLISQTGKIGSMFITATDDSGSGGVTAHDLHRASLSGQVLLLGRQEGPQGLVYDILVGEVSDTVKRAATREQRPLLLGLALKPVDPRASDAFRTLTTTILDGIEACRVW</sequence>
<dbReference type="AlphaFoldDB" id="A0A4P9Y5K8"/>
<dbReference type="OrthoDB" id="5593278at2759"/>